<dbReference type="Proteomes" id="UP000292884">
    <property type="component" value="Unassembled WGS sequence"/>
</dbReference>
<evidence type="ECO:0000313" key="3">
    <source>
        <dbReference type="Proteomes" id="UP000292884"/>
    </source>
</evidence>
<reference evidence="2 3" key="1">
    <citation type="submission" date="2019-02" db="EMBL/GenBank/DDBJ databases">
        <title>Pedobacter sp. RP-1-13 sp. nov., isolated from Arctic soil.</title>
        <authorList>
            <person name="Dahal R.H."/>
        </authorList>
    </citation>
    <scope>NUCLEOTIDE SEQUENCE [LARGE SCALE GENOMIC DNA]</scope>
    <source>
        <strain evidence="2 3">RP-1-13</strain>
    </source>
</reference>
<organism evidence="2 3">
    <name type="scientific">Pedobacter frigiditerrae</name>
    <dbReference type="NCBI Taxonomy" id="2530452"/>
    <lineage>
        <taxon>Bacteria</taxon>
        <taxon>Pseudomonadati</taxon>
        <taxon>Bacteroidota</taxon>
        <taxon>Sphingobacteriia</taxon>
        <taxon>Sphingobacteriales</taxon>
        <taxon>Sphingobacteriaceae</taxon>
        <taxon>Pedobacter</taxon>
    </lineage>
</organism>
<keyword evidence="1" id="KW-0732">Signal</keyword>
<dbReference type="RefSeq" id="WP_131555664.1">
    <property type="nucleotide sequence ID" value="NZ_SJSK01000008.1"/>
</dbReference>
<comment type="caution">
    <text evidence="2">The sequence shown here is derived from an EMBL/GenBank/DDBJ whole genome shotgun (WGS) entry which is preliminary data.</text>
</comment>
<evidence type="ECO:0000313" key="2">
    <source>
        <dbReference type="EMBL" id="TCC87048.1"/>
    </source>
</evidence>
<feature type="signal peptide" evidence="1">
    <location>
        <begin position="1"/>
        <end position="19"/>
    </location>
</feature>
<protein>
    <recommendedName>
        <fullName evidence="4">Lipocalin-like domain-containing protein</fullName>
    </recommendedName>
</protein>
<proteinExistence type="predicted"/>
<evidence type="ECO:0000256" key="1">
    <source>
        <dbReference type="SAM" id="SignalP"/>
    </source>
</evidence>
<sequence length="142" mass="16865">MKFLSIMLVICLYWSNTKAQGVNYQSLAGKWEYDSPKKKNKVLYDFALDKNFTSTTEHKEKELVVKGTYQIDKINEIDRLKLSTLSAETQSKTIINNYFVKFLNIDTLKVQMVTDKQENWRPENRRNTMIFTRKKEKPKEIK</sequence>
<evidence type="ECO:0008006" key="4">
    <source>
        <dbReference type="Google" id="ProtNLM"/>
    </source>
</evidence>
<feature type="chain" id="PRO_5020453706" description="Lipocalin-like domain-containing protein" evidence="1">
    <location>
        <begin position="20"/>
        <end position="142"/>
    </location>
</feature>
<dbReference type="OrthoDB" id="769924at2"/>
<accession>A0A4R0MKA9</accession>
<keyword evidence="3" id="KW-1185">Reference proteome</keyword>
<dbReference type="AlphaFoldDB" id="A0A4R0MKA9"/>
<dbReference type="EMBL" id="SJSK01000008">
    <property type="protein sequence ID" value="TCC87048.1"/>
    <property type="molecule type" value="Genomic_DNA"/>
</dbReference>
<gene>
    <name evidence="2" type="ORF">EZ428_22890</name>
</gene>
<name>A0A4R0MKA9_9SPHI</name>